<dbReference type="PRINTS" id="PR01273">
    <property type="entry name" value="INVTBRTCOLOR"/>
</dbReference>
<evidence type="ECO:0000256" key="2">
    <source>
        <dbReference type="SAM" id="MobiDB-lite"/>
    </source>
</evidence>
<dbReference type="GO" id="GO:0005737">
    <property type="term" value="C:cytoplasm"/>
    <property type="evidence" value="ECO:0007669"/>
    <property type="project" value="TreeGrafter"/>
</dbReference>
<feature type="compositionally biased region" description="Low complexity" evidence="2">
    <location>
        <begin position="207"/>
        <end position="221"/>
    </location>
</feature>
<dbReference type="FunCoup" id="R4G7P7">
    <property type="interactions" value="12"/>
</dbReference>
<dbReference type="OMA" id="KVEMAWI"/>
<dbReference type="EMBL" id="ACPB03007775">
    <property type="status" value="NOT_ANNOTATED_CDS"/>
    <property type="molecule type" value="Genomic_DNA"/>
</dbReference>
<dbReference type="EMBL" id="GAHY01002352">
    <property type="protein sequence ID" value="JAA75158.1"/>
    <property type="molecule type" value="mRNA"/>
</dbReference>
<dbReference type="GO" id="GO:0000302">
    <property type="term" value="P:response to reactive oxygen species"/>
    <property type="evidence" value="ECO:0007669"/>
    <property type="project" value="TreeGrafter"/>
</dbReference>
<evidence type="ECO:0000259" key="4">
    <source>
        <dbReference type="Pfam" id="PF08212"/>
    </source>
</evidence>
<dbReference type="Gene3D" id="2.40.128.20">
    <property type="match status" value="1"/>
</dbReference>
<dbReference type="PANTHER" id="PTHR10612">
    <property type="entry name" value="APOLIPOPROTEIN D"/>
    <property type="match status" value="1"/>
</dbReference>
<dbReference type="VEuPathDB" id="VectorBase:RPRC004179"/>
<feature type="chain" id="PRO_5014108849" evidence="3">
    <location>
        <begin position="19"/>
        <end position="324"/>
    </location>
</feature>
<dbReference type="InterPro" id="IPR003057">
    <property type="entry name" value="Invtbrt_color"/>
</dbReference>
<proteinExistence type="evidence at transcript level"/>
<feature type="domain" description="Lipocalin/cytosolic fatty-acid binding" evidence="4">
    <location>
        <begin position="35"/>
        <end position="155"/>
    </location>
</feature>
<evidence type="ECO:0000256" key="3">
    <source>
        <dbReference type="SAM" id="SignalP"/>
    </source>
</evidence>
<evidence type="ECO:0000313" key="5">
    <source>
        <dbReference type="EMBL" id="JAA75158.1"/>
    </source>
</evidence>
<feature type="region of interest" description="Disordered" evidence="2">
    <location>
        <begin position="192"/>
        <end position="324"/>
    </location>
</feature>
<sequence>MKELILIICTLTIAISRAQMPGFGWCPDKRAMPGFDIDKYLGTWYEAERYFTVLEAGSRCARTNYTKAVDGRILVTNEITNRLTGIKRVLDGEIRNVPKGGVDSKISVKYSTLPFPMETEYIILDTDYDSYAVVWSCSGFGPLVNTQTAWVMTRERLPPGTVLQKAYAVLDKNKISRTFFVRAEQEECNLGEALSEKSRASDAANQNVESATTSASAVNSSFHHPSVAPVETSSTGNEVYMPQKKVEGSVSSPEAVGVNSESSNNAEETVRPDSNDSSRKPAPAVTAGPPALSSQHAVVAGSNSVVSEQTKPTVSTSEAMELKN</sequence>
<dbReference type="GO" id="GO:0031409">
    <property type="term" value="F:pigment binding"/>
    <property type="evidence" value="ECO:0007669"/>
    <property type="project" value="InterPro"/>
</dbReference>
<evidence type="ECO:0000313" key="6">
    <source>
        <dbReference type="EnsemblMetazoa" id="RPRC004179-PA"/>
    </source>
</evidence>
<dbReference type="GO" id="GO:0006629">
    <property type="term" value="P:lipid metabolic process"/>
    <property type="evidence" value="ECO:0007669"/>
    <property type="project" value="TreeGrafter"/>
</dbReference>
<organism evidence="5">
    <name type="scientific">Rhodnius prolixus</name>
    <name type="common">Triatomid bug</name>
    <dbReference type="NCBI Taxonomy" id="13249"/>
    <lineage>
        <taxon>Eukaryota</taxon>
        <taxon>Metazoa</taxon>
        <taxon>Ecdysozoa</taxon>
        <taxon>Arthropoda</taxon>
        <taxon>Hexapoda</taxon>
        <taxon>Insecta</taxon>
        <taxon>Pterygota</taxon>
        <taxon>Neoptera</taxon>
        <taxon>Paraneoptera</taxon>
        <taxon>Hemiptera</taxon>
        <taxon>Heteroptera</taxon>
        <taxon>Panheteroptera</taxon>
        <taxon>Cimicomorpha</taxon>
        <taxon>Reduviidae</taxon>
        <taxon>Triatominae</taxon>
        <taxon>Rhodnius</taxon>
    </lineage>
</organism>
<reference evidence="5" key="1">
    <citation type="submission" date="2013-04" db="EMBL/GenBank/DDBJ databases">
        <title>An insight into the transcriptome of the digestive tract of the blood sucking bug, Rhodnius prolixus.</title>
        <authorList>
            <person name="Ribeiro J.M.C."/>
            <person name="Genta F.A."/>
            <person name="Sorgine M.H.F."/>
            <person name="Paiva-Silva G.O."/>
            <person name="Majerowicz D."/>
            <person name="Medeiros M."/>
            <person name="Koerich L."/>
            <person name="Terra W.R."/>
            <person name="Ferreira C."/>
            <person name="Pimentel A.C."/>
            <person name="Bisch P.M."/>
            <person name="Diniz M.M.P."/>
            <person name="Nascimento R."/>
            <person name="Salmon D."/>
            <person name="Silber A.M."/>
            <person name="Alves M."/>
            <person name="Oliveira M.F."/>
            <person name="Gondim K.C."/>
            <person name="Silva Neto M.A.C."/>
            <person name="Atella G.C."/>
            <person name="Araujo H."/>
            <person name="Dias F.S."/>
            <person name="Polycarpo C.R."/>
            <person name="Fampa P."/>
            <person name="Melo A.C."/>
            <person name="Tanaka A.S."/>
            <person name="Balczun C."/>
            <person name="Oliveira J.H.M."/>
            <person name="Goncalves R."/>
            <person name="Lazoski C."/>
            <person name="Pereira M.A."/>
            <person name="Rivera-Pomar R."/>
            <person name="Diambra L."/>
            <person name="Schaub G.A."/>
            <person name="Garcia E.S."/>
            <person name="Azambuja P."/>
            <person name="Braz G.R.C."/>
            <person name="Oliveira P.L."/>
        </authorList>
    </citation>
    <scope>NUCLEOTIDE SEQUENCE</scope>
</reference>
<feature type="signal peptide" evidence="3">
    <location>
        <begin position="1"/>
        <end position="18"/>
    </location>
</feature>
<dbReference type="InterPro" id="IPR012674">
    <property type="entry name" value="Calycin"/>
</dbReference>
<dbReference type="Pfam" id="PF08212">
    <property type="entry name" value="Lipocalin_2"/>
    <property type="match status" value="1"/>
</dbReference>
<reference evidence="6" key="3">
    <citation type="submission" date="2015-05" db="UniProtKB">
        <authorList>
            <consortium name="EnsemblMetazoa"/>
        </authorList>
    </citation>
    <scope>IDENTIFICATION</scope>
</reference>
<keyword evidence="7" id="KW-1185">Reference proteome</keyword>
<dbReference type="HOGENOM" id="CLU_858719_0_0_1"/>
<protein>
    <submittedName>
        <fullName evidence="5 6">Putative salivary lipocalin</fullName>
    </submittedName>
</protein>
<dbReference type="SUPFAM" id="SSF50814">
    <property type="entry name" value="Lipocalins"/>
    <property type="match status" value="1"/>
</dbReference>
<keyword evidence="1" id="KW-1015">Disulfide bond</keyword>
<dbReference type="InParanoid" id="R4G7P7"/>
<dbReference type="eggNOG" id="KOG4824">
    <property type="taxonomic scope" value="Eukaryota"/>
</dbReference>
<name>R4G7P7_RHOPR</name>
<reference evidence="7" key="2">
    <citation type="submission" date="2015-04" db="EMBL/GenBank/DDBJ databases">
        <authorList>
            <person name="Wilson R.K."/>
            <person name="Warren W."/>
            <person name="Dotson E."/>
            <person name="Oliveira P.L."/>
        </authorList>
    </citation>
    <scope>NUCLEOTIDE SEQUENCE</scope>
</reference>
<dbReference type="FunFam" id="2.40.128.20:FF:000026">
    <property type="entry name" value="Apolipoprotein D-like Protein"/>
    <property type="match status" value="1"/>
</dbReference>
<dbReference type="InterPro" id="IPR000566">
    <property type="entry name" value="Lipocln_cytosolic_FA-bd_dom"/>
</dbReference>
<keyword evidence="3" id="KW-0732">Signal</keyword>
<dbReference type="AlphaFoldDB" id="R4G7P7"/>
<dbReference type="Proteomes" id="UP000015103">
    <property type="component" value="Unassembled WGS sequence"/>
</dbReference>
<dbReference type="PANTHER" id="PTHR10612:SF34">
    <property type="entry name" value="APOLIPOPROTEIN D"/>
    <property type="match status" value="1"/>
</dbReference>
<feature type="compositionally biased region" description="Basic and acidic residues" evidence="2">
    <location>
        <begin position="268"/>
        <end position="279"/>
    </location>
</feature>
<evidence type="ECO:0000313" key="7">
    <source>
        <dbReference type="Proteomes" id="UP000015103"/>
    </source>
</evidence>
<dbReference type="InterPro" id="IPR022272">
    <property type="entry name" value="Lipocalin_CS"/>
</dbReference>
<evidence type="ECO:0000256" key="1">
    <source>
        <dbReference type="ARBA" id="ARBA00023157"/>
    </source>
</evidence>
<dbReference type="EnsemblMetazoa" id="RPRC004179-RA">
    <property type="protein sequence ID" value="RPRC004179-PA"/>
    <property type="gene ID" value="RPRC004179"/>
</dbReference>
<feature type="compositionally biased region" description="Polar residues" evidence="2">
    <location>
        <begin position="292"/>
        <end position="318"/>
    </location>
</feature>
<accession>R4G7P7</accession>
<dbReference type="PROSITE" id="PS00213">
    <property type="entry name" value="LIPOCALIN"/>
    <property type="match status" value="1"/>
</dbReference>